<protein>
    <submittedName>
        <fullName evidence="1">Uncharacterized protein</fullName>
    </submittedName>
</protein>
<gene>
    <name evidence="1" type="ORF">BV102_01056</name>
</gene>
<sequence length="65" mass="7226">MKDKFNNGEFFSENAKFLLKGQQSKAKATTKGWLIETKLAKTKASDLIFMLDNQAKAIGLNSSTK</sequence>
<dbReference type="Proteomes" id="UP000238532">
    <property type="component" value="Unassembled WGS sequence"/>
</dbReference>
<comment type="caution">
    <text evidence="1">The sequence shown here is derived from an EMBL/GenBank/DDBJ whole genome shotgun (WGS) entry which is preliminary data.</text>
</comment>
<evidence type="ECO:0000313" key="1">
    <source>
        <dbReference type="EMBL" id="PRJ65066.1"/>
    </source>
</evidence>
<dbReference type="RefSeq" id="WP_181144401.1">
    <property type="nucleotide sequence ID" value="NZ_CP135754.1"/>
</dbReference>
<organism evidence="1 2">
    <name type="scientific">Haemophilus influenzae</name>
    <dbReference type="NCBI Taxonomy" id="727"/>
    <lineage>
        <taxon>Bacteria</taxon>
        <taxon>Pseudomonadati</taxon>
        <taxon>Pseudomonadota</taxon>
        <taxon>Gammaproteobacteria</taxon>
        <taxon>Pasteurellales</taxon>
        <taxon>Pasteurellaceae</taxon>
        <taxon>Haemophilus</taxon>
    </lineage>
</organism>
<accession>A0A2S9RRV5</accession>
<dbReference type="EMBL" id="NEBY01000089">
    <property type="protein sequence ID" value="PRJ65066.1"/>
    <property type="molecule type" value="Genomic_DNA"/>
</dbReference>
<evidence type="ECO:0000313" key="2">
    <source>
        <dbReference type="Proteomes" id="UP000238532"/>
    </source>
</evidence>
<dbReference type="AlphaFoldDB" id="A0A2S9RRV5"/>
<proteinExistence type="predicted"/>
<reference evidence="1 2" key="1">
    <citation type="submission" date="2017-04" db="EMBL/GenBank/DDBJ databases">
        <title>Haemophilus influenzae in COPD genome sequencing project.</title>
        <authorList>
            <person name="Murphy T.F."/>
            <person name="Kong Y."/>
            <person name="Nadendla S."/>
            <person name="Tettelin H."/>
            <person name="Pettigrew M."/>
        </authorList>
    </citation>
    <scope>NUCLEOTIDE SEQUENCE [LARGE SCALE GENOMIC DNA]</scope>
    <source>
        <strain evidence="1 2">56P127H1</strain>
    </source>
</reference>
<name>A0A2S9RRV5_HAEIF</name>